<accession>A0ABT6C455</accession>
<sequence length="47" mass="4522">MAGAGLGRMSLGLDAGYCLFVGAVLVCAGPLIAAQVRLRTGTADGAG</sequence>
<evidence type="ECO:0000256" key="1">
    <source>
        <dbReference type="SAM" id="Phobius"/>
    </source>
</evidence>
<keyword evidence="1" id="KW-1133">Transmembrane helix</keyword>
<name>A0ABT6C455_9MICO</name>
<keyword evidence="1" id="KW-0472">Membrane</keyword>
<evidence type="ECO:0008006" key="4">
    <source>
        <dbReference type="Google" id="ProtNLM"/>
    </source>
</evidence>
<organism evidence="2 3">
    <name type="scientific">Luteipulveratus flavus</name>
    <dbReference type="NCBI Taxonomy" id="3031728"/>
    <lineage>
        <taxon>Bacteria</taxon>
        <taxon>Bacillati</taxon>
        <taxon>Actinomycetota</taxon>
        <taxon>Actinomycetes</taxon>
        <taxon>Micrococcales</taxon>
        <taxon>Dermacoccaceae</taxon>
        <taxon>Luteipulveratus</taxon>
    </lineage>
</organism>
<reference evidence="2 3" key="1">
    <citation type="submission" date="2023-03" db="EMBL/GenBank/DDBJ databases">
        <title>YIM 133296 draft genome.</title>
        <authorList>
            <person name="Xiong L."/>
        </authorList>
    </citation>
    <scope>NUCLEOTIDE SEQUENCE [LARGE SCALE GENOMIC DNA]</scope>
    <source>
        <strain evidence="2 3">YIM 133296</strain>
    </source>
</reference>
<protein>
    <recommendedName>
        <fullName evidence="4">MFS transporter</fullName>
    </recommendedName>
</protein>
<proteinExistence type="predicted"/>
<comment type="caution">
    <text evidence="2">The sequence shown here is derived from an EMBL/GenBank/DDBJ whole genome shotgun (WGS) entry which is preliminary data.</text>
</comment>
<feature type="transmembrane region" description="Helical" evidence="1">
    <location>
        <begin position="12"/>
        <end position="33"/>
    </location>
</feature>
<gene>
    <name evidence="2" type="ORF">P4R38_05325</name>
</gene>
<dbReference type="EMBL" id="JAROAV010000020">
    <property type="protein sequence ID" value="MDF8263662.1"/>
    <property type="molecule type" value="Genomic_DNA"/>
</dbReference>
<evidence type="ECO:0000313" key="3">
    <source>
        <dbReference type="Proteomes" id="UP001528912"/>
    </source>
</evidence>
<keyword evidence="1" id="KW-0812">Transmembrane</keyword>
<dbReference type="Proteomes" id="UP001528912">
    <property type="component" value="Unassembled WGS sequence"/>
</dbReference>
<dbReference type="RefSeq" id="WP_277191331.1">
    <property type="nucleotide sequence ID" value="NZ_JAROAV010000020.1"/>
</dbReference>
<keyword evidence="3" id="KW-1185">Reference proteome</keyword>
<evidence type="ECO:0000313" key="2">
    <source>
        <dbReference type="EMBL" id="MDF8263662.1"/>
    </source>
</evidence>